<dbReference type="PRINTS" id="PR00080">
    <property type="entry name" value="SDRFAMILY"/>
</dbReference>
<dbReference type="NCBIfam" id="NF005559">
    <property type="entry name" value="PRK07231.1"/>
    <property type="match status" value="1"/>
</dbReference>
<dbReference type="PANTHER" id="PTHR24321">
    <property type="entry name" value="DEHYDROGENASES, SHORT CHAIN"/>
    <property type="match status" value="1"/>
</dbReference>
<dbReference type="STRING" id="1227498.C492_05000"/>
<dbReference type="GO" id="GO:0016491">
    <property type="term" value="F:oxidoreductase activity"/>
    <property type="evidence" value="ECO:0007669"/>
    <property type="project" value="UniProtKB-KW"/>
</dbReference>
<keyword evidence="2" id="KW-0560">Oxidoreductase</keyword>
<reference evidence="3 4" key="1">
    <citation type="journal article" date="2014" name="PLoS Genet.">
        <title>Phylogenetically driven sequencing of extremely halophilic archaea reveals strategies for static and dynamic osmo-response.</title>
        <authorList>
            <person name="Becker E.A."/>
            <person name="Seitzer P.M."/>
            <person name="Tritt A."/>
            <person name="Larsen D."/>
            <person name="Krusor M."/>
            <person name="Yao A.I."/>
            <person name="Wu D."/>
            <person name="Madern D."/>
            <person name="Eisen J.A."/>
            <person name="Darling A.E."/>
            <person name="Facciotti M.T."/>
        </authorList>
    </citation>
    <scope>NUCLEOTIDE SEQUENCE [LARGE SCALE GENOMIC DNA]</scope>
    <source>
        <strain evidence="3 4">DSM 18795</strain>
    </source>
</reference>
<dbReference type="OrthoDB" id="7442at2157"/>
<dbReference type="PATRIC" id="fig|1227498.3.peg.1025"/>
<dbReference type="SUPFAM" id="SSF51735">
    <property type="entry name" value="NAD(P)-binding Rossmann-fold domains"/>
    <property type="match status" value="1"/>
</dbReference>
<dbReference type="InterPro" id="IPR002347">
    <property type="entry name" value="SDR_fam"/>
</dbReference>
<comment type="similarity">
    <text evidence="1">Belongs to the short-chain dehydrogenases/reductases (SDR) family.</text>
</comment>
<dbReference type="PANTHER" id="PTHR24321:SF8">
    <property type="entry name" value="ESTRADIOL 17-BETA-DEHYDROGENASE 8-RELATED"/>
    <property type="match status" value="1"/>
</dbReference>
<name>L9XS89_9EURY</name>
<accession>L9XS89</accession>
<dbReference type="FunFam" id="3.40.50.720:FF:000084">
    <property type="entry name" value="Short-chain dehydrogenase reductase"/>
    <property type="match status" value="1"/>
</dbReference>
<dbReference type="EMBL" id="AOIA01000032">
    <property type="protein sequence ID" value="ELY64630.1"/>
    <property type="molecule type" value="Genomic_DNA"/>
</dbReference>
<sequence>MERFTDDTALVTGAGSGIGRATARRLASEGANVVVSDIDEDRGEDVVAAIEDDGGSATFVSADVTDPKAVQRLVEVAIDTYGSLDIAHNNAGILTGFEDVADIDEDDWEQLVDVNLKGVWAGLKAELAVMEDQGGGVIVNTASEAGLVGMGGLGNYVASKHGVVGLTKTAALEYAERGVRVNAIAPGPTETNIQETMAGGSDPRELPFDTSAMSDVPMGRHAKPEEMASVVAFLCSEDASFVTGVTVPVDGGQAAD</sequence>
<dbReference type="InterPro" id="IPR020904">
    <property type="entry name" value="Sc_DH/Rdtase_CS"/>
</dbReference>
<dbReference type="PROSITE" id="PS00061">
    <property type="entry name" value="ADH_SHORT"/>
    <property type="match status" value="1"/>
</dbReference>
<proteinExistence type="inferred from homology"/>
<dbReference type="CDD" id="cd05233">
    <property type="entry name" value="SDR_c"/>
    <property type="match status" value="1"/>
</dbReference>
<dbReference type="Gene3D" id="3.40.50.720">
    <property type="entry name" value="NAD(P)-binding Rossmann-like Domain"/>
    <property type="match status" value="1"/>
</dbReference>
<evidence type="ECO:0000313" key="4">
    <source>
        <dbReference type="Proteomes" id="UP000011531"/>
    </source>
</evidence>
<dbReference type="InterPro" id="IPR036291">
    <property type="entry name" value="NAD(P)-bd_dom_sf"/>
</dbReference>
<dbReference type="Pfam" id="PF13561">
    <property type="entry name" value="adh_short_C2"/>
    <property type="match status" value="1"/>
</dbReference>
<evidence type="ECO:0000256" key="2">
    <source>
        <dbReference type="ARBA" id="ARBA00023002"/>
    </source>
</evidence>
<keyword evidence="4" id="KW-1185">Reference proteome</keyword>
<dbReference type="PRINTS" id="PR00081">
    <property type="entry name" value="GDHRDH"/>
</dbReference>
<dbReference type="RefSeq" id="WP_008421024.1">
    <property type="nucleotide sequence ID" value="NZ_AOIA01000032.1"/>
</dbReference>
<comment type="caution">
    <text evidence="3">The sequence shown here is derived from an EMBL/GenBank/DDBJ whole genome shotgun (WGS) entry which is preliminary data.</text>
</comment>
<evidence type="ECO:0000313" key="3">
    <source>
        <dbReference type="EMBL" id="ELY64630.1"/>
    </source>
</evidence>
<evidence type="ECO:0000256" key="1">
    <source>
        <dbReference type="ARBA" id="ARBA00006484"/>
    </source>
</evidence>
<gene>
    <name evidence="3" type="ORF">C492_05000</name>
</gene>
<dbReference type="Proteomes" id="UP000011531">
    <property type="component" value="Unassembled WGS sequence"/>
</dbReference>
<organism evidence="3 4">
    <name type="scientific">Natronococcus jeotgali DSM 18795</name>
    <dbReference type="NCBI Taxonomy" id="1227498"/>
    <lineage>
        <taxon>Archaea</taxon>
        <taxon>Methanobacteriati</taxon>
        <taxon>Methanobacteriota</taxon>
        <taxon>Stenosarchaea group</taxon>
        <taxon>Halobacteria</taxon>
        <taxon>Halobacteriales</taxon>
        <taxon>Natrialbaceae</taxon>
        <taxon>Natronococcus</taxon>
    </lineage>
</organism>
<dbReference type="AlphaFoldDB" id="L9XS89"/>
<protein>
    <submittedName>
        <fullName evidence="3">Short-chain dehydrogenase/reductase SDR</fullName>
    </submittedName>
</protein>